<dbReference type="InterPro" id="IPR002033">
    <property type="entry name" value="TatC"/>
</dbReference>
<protein>
    <recommendedName>
        <fullName evidence="5">Sec-independent protein translocase protein TatC</fullName>
    </recommendedName>
</protein>
<keyword evidence="3 5" id="KW-1133">Transmembrane helix</keyword>
<dbReference type="HAMAP" id="MF_00902">
    <property type="entry name" value="TatC"/>
    <property type="match status" value="1"/>
</dbReference>
<dbReference type="EMBL" id="DSZN01000109">
    <property type="protein sequence ID" value="HGQ86119.1"/>
    <property type="molecule type" value="Genomic_DNA"/>
</dbReference>
<keyword evidence="5" id="KW-0653">Protein transport</keyword>
<accession>A0A7C4JRG0</accession>
<keyword evidence="4 5" id="KW-0472">Membrane</keyword>
<keyword evidence="5" id="KW-1003">Cell membrane</keyword>
<comment type="similarity">
    <text evidence="5">Belongs to the TatC family.</text>
</comment>
<sequence>MHEKIEEEKKQTLIDHLIELRGCLIKSFIGWVIGAIVSYLFAEHIINFLLSPLYKVISPKSKVFFRVFPEVFVVYIKLSIIVGFIISSPYIFYQVWLFVAPGLYPYEKKWIRSVIFLTCFSFLVGDLLAYYIFLPAILKFLYSFGEKFLVCKPFLNEYISFVLKIFIIFGVLFQIPSFLFLLSKLDLVTSEQLRNFRPYAIILSFFISAILTSGFDPLNQILLAIPLTLLYEVGILLVRSGEFKKKGG</sequence>
<comment type="subunit">
    <text evidence="5">Forms a complex with TatA.</text>
</comment>
<dbReference type="AlphaFoldDB" id="A0A7C4JRG0"/>
<dbReference type="GO" id="GO:0065002">
    <property type="term" value="P:intracellular protein transmembrane transport"/>
    <property type="evidence" value="ECO:0007669"/>
    <property type="project" value="TreeGrafter"/>
</dbReference>
<dbReference type="GO" id="GO:0033281">
    <property type="term" value="C:TAT protein transport complex"/>
    <property type="evidence" value="ECO:0007669"/>
    <property type="project" value="UniProtKB-UniRule"/>
</dbReference>
<keyword evidence="2 5" id="KW-0812">Transmembrane</keyword>
<evidence type="ECO:0000256" key="5">
    <source>
        <dbReference type="HAMAP-Rule" id="MF_00902"/>
    </source>
</evidence>
<feature type="transmembrane region" description="Helical" evidence="5">
    <location>
        <begin position="114"/>
        <end position="138"/>
    </location>
</feature>
<evidence type="ECO:0000256" key="4">
    <source>
        <dbReference type="ARBA" id="ARBA00023136"/>
    </source>
</evidence>
<name>A0A7C4JRG0_9BACT</name>
<gene>
    <name evidence="5 6" type="primary">tatC</name>
    <name evidence="6" type="ORF">ENT66_07445</name>
</gene>
<evidence type="ECO:0000313" key="6">
    <source>
        <dbReference type="EMBL" id="HGQ86119.1"/>
    </source>
</evidence>
<dbReference type="Pfam" id="PF00902">
    <property type="entry name" value="TatC"/>
    <property type="match status" value="1"/>
</dbReference>
<evidence type="ECO:0000256" key="1">
    <source>
        <dbReference type="ARBA" id="ARBA00004141"/>
    </source>
</evidence>
<comment type="function">
    <text evidence="5">Part of the twin-arginine translocation (Tat) system that transports large folded proteins containing a characteristic twin-arginine motif in their signal peptide across membranes.</text>
</comment>
<comment type="subcellular location">
    <subcellularLocation>
        <location evidence="5">Cell membrane</location>
        <topology evidence="5">Multi-pass membrane protein</topology>
    </subcellularLocation>
    <subcellularLocation>
        <location evidence="1">Membrane</location>
        <topology evidence="1">Multi-pass membrane protein</topology>
    </subcellularLocation>
</comment>
<dbReference type="GO" id="GO:0009977">
    <property type="term" value="F:proton motive force dependent protein transmembrane transporter activity"/>
    <property type="evidence" value="ECO:0007669"/>
    <property type="project" value="TreeGrafter"/>
</dbReference>
<dbReference type="GO" id="GO:0043953">
    <property type="term" value="P:protein transport by the Tat complex"/>
    <property type="evidence" value="ECO:0007669"/>
    <property type="project" value="UniProtKB-UniRule"/>
</dbReference>
<proteinExistence type="inferred from homology"/>
<feature type="transmembrane region" description="Helical" evidence="5">
    <location>
        <begin position="28"/>
        <end position="51"/>
    </location>
</feature>
<keyword evidence="5" id="KW-0813">Transport</keyword>
<feature type="transmembrane region" description="Helical" evidence="5">
    <location>
        <begin position="195"/>
        <end position="215"/>
    </location>
</feature>
<dbReference type="PANTHER" id="PTHR30371">
    <property type="entry name" value="SEC-INDEPENDENT PROTEIN TRANSLOCASE PROTEIN TATC"/>
    <property type="match status" value="1"/>
</dbReference>
<feature type="transmembrane region" description="Helical" evidence="5">
    <location>
        <begin position="71"/>
        <end position="93"/>
    </location>
</feature>
<feature type="transmembrane region" description="Helical" evidence="5">
    <location>
        <begin position="158"/>
        <end position="183"/>
    </location>
</feature>
<dbReference type="PANTHER" id="PTHR30371:SF0">
    <property type="entry name" value="SEC-INDEPENDENT PROTEIN TRANSLOCASE PROTEIN TATC, CHLOROPLASTIC-RELATED"/>
    <property type="match status" value="1"/>
</dbReference>
<reference evidence="6" key="1">
    <citation type="journal article" date="2020" name="mSystems">
        <title>Genome- and Community-Level Interaction Insights into Carbon Utilization and Element Cycling Functions of Hydrothermarchaeota in Hydrothermal Sediment.</title>
        <authorList>
            <person name="Zhou Z."/>
            <person name="Liu Y."/>
            <person name="Xu W."/>
            <person name="Pan J."/>
            <person name="Luo Z.H."/>
            <person name="Li M."/>
        </authorList>
    </citation>
    <scope>NUCLEOTIDE SEQUENCE [LARGE SCALE GENOMIC DNA]</scope>
    <source>
        <strain evidence="6">SpSt-6</strain>
    </source>
</reference>
<organism evidence="6">
    <name type="scientific">Thermodesulfobacterium geofontis</name>
    <dbReference type="NCBI Taxonomy" id="1295609"/>
    <lineage>
        <taxon>Bacteria</taxon>
        <taxon>Pseudomonadati</taxon>
        <taxon>Thermodesulfobacteriota</taxon>
        <taxon>Thermodesulfobacteria</taxon>
        <taxon>Thermodesulfobacteriales</taxon>
        <taxon>Thermodesulfobacteriaceae</taxon>
        <taxon>Thermodesulfobacterium</taxon>
    </lineage>
</organism>
<evidence type="ECO:0000256" key="2">
    <source>
        <dbReference type="ARBA" id="ARBA00022692"/>
    </source>
</evidence>
<dbReference type="PRINTS" id="PR01840">
    <property type="entry name" value="TATCFAMILY"/>
</dbReference>
<dbReference type="NCBIfam" id="TIGR00945">
    <property type="entry name" value="tatC"/>
    <property type="match status" value="1"/>
</dbReference>
<keyword evidence="5" id="KW-0811">Translocation</keyword>
<feature type="transmembrane region" description="Helical" evidence="5">
    <location>
        <begin position="221"/>
        <end position="238"/>
    </location>
</feature>
<comment type="caution">
    <text evidence="6">The sequence shown here is derived from an EMBL/GenBank/DDBJ whole genome shotgun (WGS) entry which is preliminary data.</text>
</comment>
<evidence type="ECO:0000256" key="3">
    <source>
        <dbReference type="ARBA" id="ARBA00022989"/>
    </source>
</evidence>